<protein>
    <recommendedName>
        <fullName evidence="7">UDP-glycosyltransferases domain-containing protein</fullName>
    </recommendedName>
</protein>
<name>A0A0G4FKW7_VITBC</name>
<dbReference type="SUPFAM" id="SSF53756">
    <property type="entry name" value="UDP-Glycosyltransferase/glycogen phosphorylase"/>
    <property type="match status" value="1"/>
</dbReference>
<evidence type="ECO:0000256" key="3">
    <source>
        <dbReference type="SAM" id="Phobius"/>
    </source>
</evidence>
<keyword evidence="3" id="KW-0812">Transmembrane</keyword>
<dbReference type="GO" id="GO:0008194">
    <property type="term" value="F:UDP-glycosyltransferase activity"/>
    <property type="evidence" value="ECO:0007669"/>
    <property type="project" value="InterPro"/>
</dbReference>
<evidence type="ECO:0000256" key="2">
    <source>
        <dbReference type="ARBA" id="ARBA00022679"/>
    </source>
</evidence>
<dbReference type="Gene3D" id="3.40.50.2000">
    <property type="entry name" value="Glycogen Phosphorylase B"/>
    <property type="match status" value="2"/>
</dbReference>
<proteinExistence type="predicted"/>
<keyword evidence="2" id="KW-0808">Transferase</keyword>
<dbReference type="InterPro" id="IPR050271">
    <property type="entry name" value="UDP-glycosyltransferase"/>
</dbReference>
<gene>
    <name evidence="5" type="ORF">Vbra_21412</name>
</gene>
<organism evidence="5 6">
    <name type="scientific">Vitrella brassicaformis (strain CCMP3155)</name>
    <dbReference type="NCBI Taxonomy" id="1169540"/>
    <lineage>
        <taxon>Eukaryota</taxon>
        <taxon>Sar</taxon>
        <taxon>Alveolata</taxon>
        <taxon>Colpodellida</taxon>
        <taxon>Vitrellaceae</taxon>
        <taxon>Vitrella</taxon>
    </lineage>
</organism>
<dbReference type="InterPro" id="IPR002213">
    <property type="entry name" value="UDP_glucos_trans"/>
</dbReference>
<evidence type="ECO:0000313" key="6">
    <source>
        <dbReference type="Proteomes" id="UP000041254"/>
    </source>
</evidence>
<keyword evidence="6" id="KW-1185">Reference proteome</keyword>
<dbReference type="OMA" id="DPHERHI"/>
<feature type="chain" id="PRO_5005189231" description="UDP-glycosyltransferases domain-containing protein" evidence="4">
    <location>
        <begin position="25"/>
        <end position="531"/>
    </location>
</feature>
<reference evidence="5 6" key="1">
    <citation type="submission" date="2014-11" db="EMBL/GenBank/DDBJ databases">
        <authorList>
            <person name="Zhu J."/>
            <person name="Qi W."/>
            <person name="Song R."/>
        </authorList>
    </citation>
    <scope>NUCLEOTIDE SEQUENCE [LARGE SCALE GENOMIC DNA]</scope>
</reference>
<dbReference type="Pfam" id="PF00201">
    <property type="entry name" value="UDPGT"/>
    <property type="match status" value="1"/>
</dbReference>
<feature type="transmembrane region" description="Helical" evidence="3">
    <location>
        <begin position="486"/>
        <end position="512"/>
    </location>
</feature>
<dbReference type="CDD" id="cd03784">
    <property type="entry name" value="GT1_Gtf-like"/>
    <property type="match status" value="1"/>
</dbReference>
<keyword evidence="3" id="KW-0472">Membrane</keyword>
<dbReference type="VEuPathDB" id="CryptoDB:Vbra_21412"/>
<feature type="signal peptide" evidence="4">
    <location>
        <begin position="1"/>
        <end position="24"/>
    </location>
</feature>
<evidence type="ECO:0000256" key="1">
    <source>
        <dbReference type="ARBA" id="ARBA00022676"/>
    </source>
</evidence>
<keyword evidence="1" id="KW-0328">Glycosyltransferase</keyword>
<evidence type="ECO:0008006" key="7">
    <source>
        <dbReference type="Google" id="ProtNLM"/>
    </source>
</evidence>
<sequence length="531" mass="58256">MRLSLSPAAALAAALACWCGSSSGRAHGTADVKKPLNVLVSSVPLSPIHSVIEIGAELAERGHHVSVMSLESARRKVEKRGLKFIDLGVGPSEADYSERVRAASAKNNTGIANNLKVIGPLFNQLNDAMTNGTKRVFPIVEEGQPKPEGLPDIVVASIGSGYLFKVCVRYGIPYVVSHPTFAIAPVFTSMPYVPFMQSNLPLHDANMWQRLLKLVVAAIFNFILPITGYPIKAVDPEMTRRTMKMIHSVPGMDWPFHAPPLLQYTGAILRPETLSPANLEPPVKEWLDRSDLPVVYVSLGTVFEVDAELARTMIRGLSPLPGQQPQWRILWALPKNQWDLLPPEGQRPAADLLHIETWVTTPAALSHEKVKVFLSHCGGNGVHESIWTGTPIVGMPFAGDQLDVCRRVAAFGAGVYVDRFTVDSATLHRNIAEVLTQPSYTFRVQRMSAIMKTYGGVKRAADLVELVHELGGDLSMLETPSDREGFFTAFSLDILLIALIVSFVKGILAVYVCRWCCRRRTRVASKDKKTA</sequence>
<dbReference type="PANTHER" id="PTHR48043">
    <property type="entry name" value="EG:EG0003.4 PROTEIN-RELATED"/>
    <property type="match status" value="1"/>
</dbReference>
<dbReference type="PROSITE" id="PS51257">
    <property type="entry name" value="PROKAR_LIPOPROTEIN"/>
    <property type="match status" value="1"/>
</dbReference>
<dbReference type="EMBL" id="CDMY01000456">
    <property type="protein sequence ID" value="CEM14610.1"/>
    <property type="molecule type" value="Genomic_DNA"/>
</dbReference>
<dbReference type="PhylomeDB" id="A0A0G4FKW7"/>
<keyword evidence="3" id="KW-1133">Transmembrane helix</keyword>
<dbReference type="InParanoid" id="A0A0G4FKW7"/>
<accession>A0A0G4FKW7</accession>
<dbReference type="AlphaFoldDB" id="A0A0G4FKW7"/>
<evidence type="ECO:0000256" key="4">
    <source>
        <dbReference type="SAM" id="SignalP"/>
    </source>
</evidence>
<keyword evidence="4" id="KW-0732">Signal</keyword>
<dbReference type="STRING" id="1169540.A0A0G4FKW7"/>
<dbReference type="OrthoDB" id="5835829at2759"/>
<dbReference type="PANTHER" id="PTHR48043:SF145">
    <property type="entry name" value="FI06409P-RELATED"/>
    <property type="match status" value="1"/>
</dbReference>
<evidence type="ECO:0000313" key="5">
    <source>
        <dbReference type="EMBL" id="CEM14610.1"/>
    </source>
</evidence>
<dbReference type="Proteomes" id="UP000041254">
    <property type="component" value="Unassembled WGS sequence"/>
</dbReference>